<keyword evidence="2" id="KW-1185">Reference proteome</keyword>
<dbReference type="EMBL" id="AZBU02000005">
    <property type="protein sequence ID" value="TKR76339.1"/>
    <property type="molecule type" value="Genomic_DNA"/>
</dbReference>
<reference evidence="1 2" key="2">
    <citation type="journal article" date="2019" name="G3 (Bethesda)">
        <title>Hybrid Assembly of the Genome of the Entomopathogenic Nematode Steinernema carpocapsae Identifies the X-Chromosome.</title>
        <authorList>
            <person name="Serra L."/>
            <person name="Macchietto M."/>
            <person name="Macias-Munoz A."/>
            <person name="McGill C.J."/>
            <person name="Rodriguez I.M."/>
            <person name="Rodriguez B."/>
            <person name="Murad R."/>
            <person name="Mortazavi A."/>
        </authorList>
    </citation>
    <scope>NUCLEOTIDE SEQUENCE [LARGE SCALE GENOMIC DNA]</scope>
    <source>
        <strain evidence="1 2">ALL</strain>
    </source>
</reference>
<sequence length="284" mass="32979">MDHVPVSFIEDLLKDLTILNDATEYTRLPKNYGKCAKQVKEKGHYKTLVIQNGNFDSFYYTNDEHNEIDTKTRTLTPKFRVHKYVEFIDDDEEPLPKSDNLTNILDEFLKEPGMLGLHVDGNSFNSKWAKICSAWESLRQVSISSDFTDSVWQLLHNLLKQEQLICLGLSEDYDGSEEVAFLGAFLQQKQFRNLRLSAWNEEVMNQLMLLTYRNKEKNLGKTITWYCKATLHDDSFECKERIGEGCISYRNGVVIANYYNDVATLETSVEKFMEDVDQCEIVFV</sequence>
<dbReference type="Proteomes" id="UP000298663">
    <property type="component" value="Unassembled WGS sequence"/>
</dbReference>
<dbReference type="AlphaFoldDB" id="A0A4U5N1U5"/>
<proteinExistence type="predicted"/>
<gene>
    <name evidence="1" type="ORF">L596_017492</name>
</gene>
<evidence type="ECO:0008006" key="3">
    <source>
        <dbReference type="Google" id="ProtNLM"/>
    </source>
</evidence>
<accession>A0A4U5N1U5</accession>
<evidence type="ECO:0000313" key="2">
    <source>
        <dbReference type="Proteomes" id="UP000298663"/>
    </source>
</evidence>
<name>A0A4U5N1U5_STECR</name>
<evidence type="ECO:0000313" key="1">
    <source>
        <dbReference type="EMBL" id="TKR76339.1"/>
    </source>
</evidence>
<organism evidence="1 2">
    <name type="scientific">Steinernema carpocapsae</name>
    <name type="common">Entomopathogenic nematode</name>
    <dbReference type="NCBI Taxonomy" id="34508"/>
    <lineage>
        <taxon>Eukaryota</taxon>
        <taxon>Metazoa</taxon>
        <taxon>Ecdysozoa</taxon>
        <taxon>Nematoda</taxon>
        <taxon>Chromadorea</taxon>
        <taxon>Rhabditida</taxon>
        <taxon>Tylenchina</taxon>
        <taxon>Panagrolaimomorpha</taxon>
        <taxon>Strongyloidoidea</taxon>
        <taxon>Steinernematidae</taxon>
        <taxon>Steinernema</taxon>
    </lineage>
</organism>
<protein>
    <recommendedName>
        <fullName evidence="3">F-box associated domain-containing protein</fullName>
    </recommendedName>
</protein>
<reference evidence="1 2" key="1">
    <citation type="journal article" date="2015" name="Genome Biol.">
        <title>Comparative genomics of Steinernema reveals deeply conserved gene regulatory networks.</title>
        <authorList>
            <person name="Dillman A.R."/>
            <person name="Macchietto M."/>
            <person name="Porter C.F."/>
            <person name="Rogers A."/>
            <person name="Williams B."/>
            <person name="Antoshechkin I."/>
            <person name="Lee M.M."/>
            <person name="Goodwin Z."/>
            <person name="Lu X."/>
            <person name="Lewis E.E."/>
            <person name="Goodrich-Blair H."/>
            <person name="Stock S.P."/>
            <person name="Adams B.J."/>
            <person name="Sternberg P.W."/>
            <person name="Mortazavi A."/>
        </authorList>
    </citation>
    <scope>NUCLEOTIDE SEQUENCE [LARGE SCALE GENOMIC DNA]</scope>
    <source>
        <strain evidence="1 2">ALL</strain>
    </source>
</reference>
<comment type="caution">
    <text evidence="1">The sequence shown here is derived from an EMBL/GenBank/DDBJ whole genome shotgun (WGS) entry which is preliminary data.</text>
</comment>